<keyword evidence="1" id="KW-0560">Oxidoreductase</keyword>
<accession>A0AAU0UT85</accession>
<name>A0AAU0UT85_9FIRM</name>
<dbReference type="PANTHER" id="PTHR42730">
    <property type="entry name" value="2-OXOGLUTARATE SYNTHASE SUBUNIT KORC"/>
    <property type="match status" value="1"/>
</dbReference>
<evidence type="ECO:0000256" key="1">
    <source>
        <dbReference type="ARBA" id="ARBA00023002"/>
    </source>
</evidence>
<dbReference type="SUPFAM" id="SSF53323">
    <property type="entry name" value="Pyruvate-ferredoxin oxidoreductase, PFOR, domain III"/>
    <property type="match status" value="1"/>
</dbReference>
<evidence type="ECO:0000313" key="3">
    <source>
        <dbReference type="EMBL" id="WRO23505.1"/>
    </source>
</evidence>
<dbReference type="AlphaFoldDB" id="A0AAU0UT85"/>
<dbReference type="Gene3D" id="3.40.920.10">
    <property type="entry name" value="Pyruvate-ferredoxin oxidoreductase, PFOR, domain III"/>
    <property type="match status" value="1"/>
</dbReference>
<reference evidence="3 4" key="1">
    <citation type="submission" date="2023-04" db="EMBL/GenBank/DDBJ databases">
        <authorList>
            <person name="Hsu D."/>
        </authorList>
    </citation>
    <scope>NUCLEOTIDE SEQUENCE [LARGE SCALE GENOMIC DNA]</scope>
    <source>
        <strain evidence="3 4">MK1</strain>
    </source>
</reference>
<dbReference type="RefSeq" id="WP_366922887.1">
    <property type="nucleotide sequence ID" value="NZ_CP121694.1"/>
</dbReference>
<dbReference type="PANTHER" id="PTHR42730:SF1">
    <property type="entry name" value="2-OXOGLUTARATE SYNTHASE SUBUNIT KORC"/>
    <property type="match status" value="1"/>
</dbReference>
<proteinExistence type="predicted"/>
<keyword evidence="4" id="KW-1185">Reference proteome</keyword>
<dbReference type="EMBL" id="CP121694">
    <property type="protein sequence ID" value="WRO23505.1"/>
    <property type="molecule type" value="Genomic_DNA"/>
</dbReference>
<sequence>MQNAQEIRLSGSGGQGLILGGIILAEAAIKDGLNTVQTQSYGPEARGGASKAEVIICQGDIDYPKVTEPGVMLAMTQEACDKYISTLRKEGLLIIDSTFVERIPETGAKVYSLPITKLAKEEMGKTLVANIIALGAVVGITGVVTREAVTEAVLARVPKGTEELNKKALALGFEHAARAIEKTAVRKVVAG</sequence>
<dbReference type="Proteomes" id="UP001329915">
    <property type="component" value="Chromosome"/>
</dbReference>
<dbReference type="InterPro" id="IPR002869">
    <property type="entry name" value="Pyrv_flavodox_OxRed_cen"/>
</dbReference>
<feature type="domain" description="Pyruvate/ketoisovalerate oxidoreductase catalytic" evidence="2">
    <location>
        <begin position="13"/>
        <end position="174"/>
    </location>
</feature>
<evidence type="ECO:0000259" key="2">
    <source>
        <dbReference type="Pfam" id="PF01558"/>
    </source>
</evidence>
<dbReference type="GO" id="GO:0016903">
    <property type="term" value="F:oxidoreductase activity, acting on the aldehyde or oxo group of donors"/>
    <property type="evidence" value="ECO:0007669"/>
    <property type="project" value="InterPro"/>
</dbReference>
<protein>
    <submittedName>
        <fullName evidence="3">2-oxoacid:acceptor oxidoreductase family protein</fullName>
    </submittedName>
</protein>
<evidence type="ECO:0000313" key="4">
    <source>
        <dbReference type="Proteomes" id="UP001329915"/>
    </source>
</evidence>
<organism evidence="3 4">
    <name type="scientific">Metallumcola ferriviriculae</name>
    <dbReference type="NCBI Taxonomy" id="3039180"/>
    <lineage>
        <taxon>Bacteria</taxon>
        <taxon>Bacillati</taxon>
        <taxon>Bacillota</taxon>
        <taxon>Clostridia</taxon>
        <taxon>Neomoorellales</taxon>
        <taxon>Desulfitibacteraceae</taxon>
        <taxon>Metallumcola</taxon>
    </lineage>
</organism>
<dbReference type="InterPro" id="IPR019752">
    <property type="entry name" value="Pyrv/ketoisovalerate_OxRed_cat"/>
</dbReference>
<dbReference type="InterPro" id="IPR052554">
    <property type="entry name" value="2-oxoglutarate_synth_KorC"/>
</dbReference>
<gene>
    <name evidence="3" type="ORF">MFMK1_003367</name>
</gene>
<dbReference type="Pfam" id="PF01558">
    <property type="entry name" value="POR"/>
    <property type="match status" value="1"/>
</dbReference>
<dbReference type="KEGG" id="dbc:MFMK1_003367"/>